<reference evidence="2" key="1">
    <citation type="submission" date="2022-11" db="EMBL/GenBank/DDBJ databases">
        <title>Biodiversity and phylogenetic relationships of bacteria.</title>
        <authorList>
            <person name="Machado R.A.R."/>
            <person name="Bhat A."/>
            <person name="Loulou A."/>
            <person name="Kallel S."/>
        </authorList>
    </citation>
    <scope>NUCLEOTIDE SEQUENCE</scope>
    <source>
        <strain evidence="2">DSM 16503</strain>
    </source>
</reference>
<dbReference type="AlphaFoldDB" id="A0AAW5W0L5"/>
<dbReference type="EMBL" id="JAPKNB010000024">
    <property type="protein sequence ID" value="MCX5567531.1"/>
    <property type="molecule type" value="Genomic_DNA"/>
</dbReference>
<comment type="caution">
    <text evidence="2">The sequence shown here is derived from an EMBL/GenBank/DDBJ whole genome shotgun (WGS) entry which is preliminary data.</text>
</comment>
<evidence type="ECO:0000313" key="3">
    <source>
        <dbReference type="Proteomes" id="UP001208074"/>
    </source>
</evidence>
<accession>A0AAW5W0L5</accession>
<organism evidence="2 3">
    <name type="scientific">Alcaligenes phenolicus</name>
    <dbReference type="NCBI Taxonomy" id="232846"/>
    <lineage>
        <taxon>Bacteria</taxon>
        <taxon>Pseudomonadati</taxon>
        <taxon>Pseudomonadota</taxon>
        <taxon>Betaproteobacteria</taxon>
        <taxon>Burkholderiales</taxon>
        <taxon>Alcaligenaceae</taxon>
        <taxon>Alcaligenes</taxon>
    </lineage>
</organism>
<gene>
    <name evidence="2" type="ORF">OSH02_19335</name>
</gene>
<sequence length="165" mass="18373">MQSQQFCLNLSYKPCNGDVKQQALPEAQTIYRRPQNPHLAPRKTPNVKQAIQPSSPDLLITLGVNLIFCPVLASFPLRKVKISQLAGLPVSVHVACQKTGLKVKTKKNIDIKQGLISISQALNRLCNCENTQVNKPLRAPQDTSKHKPTLYPQNVDKSKIQTRLT</sequence>
<dbReference type="Proteomes" id="UP001208074">
    <property type="component" value="Unassembled WGS sequence"/>
</dbReference>
<proteinExistence type="predicted"/>
<feature type="region of interest" description="Disordered" evidence="1">
    <location>
        <begin position="135"/>
        <end position="165"/>
    </location>
</feature>
<name>A0AAW5W0L5_9BURK</name>
<evidence type="ECO:0000256" key="1">
    <source>
        <dbReference type="SAM" id="MobiDB-lite"/>
    </source>
</evidence>
<dbReference type="RefSeq" id="WP_266140792.1">
    <property type="nucleotide sequence ID" value="NZ_JAPKNB010000024.1"/>
</dbReference>
<protein>
    <submittedName>
        <fullName evidence="2">Uncharacterized protein</fullName>
    </submittedName>
</protein>
<evidence type="ECO:0000313" key="2">
    <source>
        <dbReference type="EMBL" id="MCX5567531.1"/>
    </source>
</evidence>